<evidence type="ECO:0000259" key="2">
    <source>
        <dbReference type="PROSITE" id="PS50113"/>
    </source>
</evidence>
<feature type="domain" description="PAS" evidence="1">
    <location>
        <begin position="111"/>
        <end position="149"/>
    </location>
</feature>
<evidence type="ECO:0000259" key="1">
    <source>
        <dbReference type="PROSITE" id="PS50112"/>
    </source>
</evidence>
<dbReference type="AlphaFoldDB" id="T1A2N6"/>
<dbReference type="CDD" id="cd00130">
    <property type="entry name" value="PAS"/>
    <property type="match status" value="2"/>
</dbReference>
<sequence>MTDLDGVITYVNPAWARLQGLASPQAAVGRTLASLHPDQHADPDRAPYEQPLGAGGQLRSLVEHHCADGGRFWADVTVTAMLDERGQAIGRLSTVRDVTAERTAAAALQEAQERFRVTFEQAPLGMALLSLEGRVLQINDAFCQMLGRV</sequence>
<feature type="domain" description="PAC" evidence="2">
    <location>
        <begin position="56"/>
        <end position="110"/>
    </location>
</feature>
<proteinExistence type="predicted"/>
<accession>T1A2N6</accession>
<dbReference type="InterPro" id="IPR013656">
    <property type="entry name" value="PAS_4"/>
</dbReference>
<dbReference type="InterPro" id="IPR052155">
    <property type="entry name" value="Biofilm_reg_signaling"/>
</dbReference>
<dbReference type="Pfam" id="PF13188">
    <property type="entry name" value="PAS_8"/>
    <property type="match status" value="1"/>
</dbReference>
<dbReference type="PANTHER" id="PTHR44757">
    <property type="entry name" value="DIGUANYLATE CYCLASE DGCP"/>
    <property type="match status" value="1"/>
</dbReference>
<dbReference type="EMBL" id="AUZX01008683">
    <property type="protein sequence ID" value="EQD54826.1"/>
    <property type="molecule type" value="Genomic_DNA"/>
</dbReference>
<gene>
    <name evidence="3" type="ORF">B1A_12029</name>
</gene>
<evidence type="ECO:0000313" key="3">
    <source>
        <dbReference type="EMBL" id="EQD54826.1"/>
    </source>
</evidence>
<reference evidence="3" key="1">
    <citation type="submission" date="2013-08" db="EMBL/GenBank/DDBJ databases">
        <authorList>
            <person name="Mendez C."/>
            <person name="Richter M."/>
            <person name="Ferrer M."/>
            <person name="Sanchez J."/>
        </authorList>
    </citation>
    <scope>NUCLEOTIDE SEQUENCE</scope>
</reference>
<dbReference type="InterPro" id="IPR035965">
    <property type="entry name" value="PAS-like_dom_sf"/>
</dbReference>
<dbReference type="InterPro" id="IPR000014">
    <property type="entry name" value="PAS"/>
</dbReference>
<dbReference type="Pfam" id="PF08448">
    <property type="entry name" value="PAS_4"/>
    <property type="match status" value="1"/>
</dbReference>
<reference evidence="3" key="2">
    <citation type="journal article" date="2014" name="ISME J.">
        <title>Microbial stratification in low pH oxic and suboxic macroscopic growths along an acid mine drainage.</title>
        <authorList>
            <person name="Mendez-Garcia C."/>
            <person name="Mesa V."/>
            <person name="Sprenger R.R."/>
            <person name="Richter M."/>
            <person name="Diez M.S."/>
            <person name="Solano J."/>
            <person name="Bargiela R."/>
            <person name="Golyshina O.V."/>
            <person name="Manteca A."/>
            <person name="Ramos J.L."/>
            <person name="Gallego J.R."/>
            <person name="Llorente I."/>
            <person name="Martins Dos Santos V.A."/>
            <person name="Jensen O.N."/>
            <person name="Pelaez A.I."/>
            <person name="Sanchez J."/>
            <person name="Ferrer M."/>
        </authorList>
    </citation>
    <scope>NUCLEOTIDE SEQUENCE</scope>
</reference>
<organism evidence="3">
    <name type="scientific">mine drainage metagenome</name>
    <dbReference type="NCBI Taxonomy" id="410659"/>
    <lineage>
        <taxon>unclassified sequences</taxon>
        <taxon>metagenomes</taxon>
        <taxon>ecological metagenomes</taxon>
    </lineage>
</organism>
<dbReference type="NCBIfam" id="TIGR00229">
    <property type="entry name" value="sensory_box"/>
    <property type="match status" value="2"/>
</dbReference>
<dbReference type="PROSITE" id="PS50113">
    <property type="entry name" value="PAC"/>
    <property type="match status" value="1"/>
</dbReference>
<dbReference type="SUPFAM" id="SSF55785">
    <property type="entry name" value="PYP-like sensor domain (PAS domain)"/>
    <property type="match status" value="2"/>
</dbReference>
<dbReference type="PANTHER" id="PTHR44757:SF2">
    <property type="entry name" value="BIOFILM ARCHITECTURE MAINTENANCE PROTEIN MBAA"/>
    <property type="match status" value="1"/>
</dbReference>
<feature type="non-terminal residue" evidence="3">
    <location>
        <position position="149"/>
    </location>
</feature>
<name>T1A2N6_9ZZZZ</name>
<comment type="caution">
    <text evidence="3">The sequence shown here is derived from an EMBL/GenBank/DDBJ whole genome shotgun (WGS) entry which is preliminary data.</text>
</comment>
<dbReference type="Gene3D" id="3.30.450.20">
    <property type="entry name" value="PAS domain"/>
    <property type="match status" value="2"/>
</dbReference>
<protein>
    <submittedName>
        <fullName evidence="3">Diguanylate cyclase with PAS/PAC sensor</fullName>
    </submittedName>
</protein>
<dbReference type="InterPro" id="IPR000700">
    <property type="entry name" value="PAS-assoc_C"/>
</dbReference>
<dbReference type="PROSITE" id="PS50112">
    <property type="entry name" value="PAS"/>
    <property type="match status" value="1"/>
</dbReference>